<feature type="region of interest" description="Disordered" evidence="1">
    <location>
        <begin position="331"/>
        <end position="354"/>
    </location>
</feature>
<organism evidence="2 3">
    <name type="scientific">Lobosporangium transversale</name>
    <dbReference type="NCBI Taxonomy" id="64571"/>
    <lineage>
        <taxon>Eukaryota</taxon>
        <taxon>Fungi</taxon>
        <taxon>Fungi incertae sedis</taxon>
        <taxon>Mucoromycota</taxon>
        <taxon>Mortierellomycotina</taxon>
        <taxon>Mortierellomycetes</taxon>
        <taxon>Mortierellales</taxon>
        <taxon>Mortierellaceae</taxon>
        <taxon>Lobosporangium</taxon>
    </lineage>
</organism>
<keyword evidence="3" id="KW-1185">Reference proteome</keyword>
<feature type="region of interest" description="Disordered" evidence="1">
    <location>
        <begin position="399"/>
        <end position="457"/>
    </location>
</feature>
<reference evidence="2 3" key="1">
    <citation type="submission" date="2016-07" db="EMBL/GenBank/DDBJ databases">
        <title>Pervasive Adenine N6-methylation of Active Genes in Fungi.</title>
        <authorList>
            <consortium name="DOE Joint Genome Institute"/>
            <person name="Mondo S.J."/>
            <person name="Dannebaum R.O."/>
            <person name="Kuo R.C."/>
            <person name="Labutti K."/>
            <person name="Haridas S."/>
            <person name="Kuo A."/>
            <person name="Salamov A."/>
            <person name="Ahrendt S.R."/>
            <person name="Lipzen A."/>
            <person name="Sullivan W."/>
            <person name="Andreopoulos W.B."/>
            <person name="Clum A."/>
            <person name="Lindquist E."/>
            <person name="Daum C."/>
            <person name="Ramamoorthy G.K."/>
            <person name="Gryganskyi A."/>
            <person name="Culley D."/>
            <person name="Magnuson J.K."/>
            <person name="James T.Y."/>
            <person name="O'Malley M.A."/>
            <person name="Stajich J.E."/>
            <person name="Spatafora J.W."/>
            <person name="Visel A."/>
            <person name="Grigoriev I.V."/>
        </authorList>
    </citation>
    <scope>NUCLEOTIDE SEQUENCE [LARGE SCALE GENOMIC DNA]</scope>
    <source>
        <strain evidence="2 3">NRRL 3116</strain>
    </source>
</reference>
<dbReference type="OrthoDB" id="2411348at2759"/>
<dbReference type="InParanoid" id="A0A1Y2GVD9"/>
<dbReference type="RefSeq" id="XP_021884012.1">
    <property type="nucleotide sequence ID" value="XM_022029813.1"/>
</dbReference>
<protein>
    <submittedName>
        <fullName evidence="2">Uncharacterized protein</fullName>
    </submittedName>
</protein>
<accession>A0A1Y2GVD9</accession>
<dbReference type="AlphaFoldDB" id="A0A1Y2GVD9"/>
<dbReference type="EMBL" id="MCFF01000007">
    <property type="protein sequence ID" value="ORZ26247.1"/>
    <property type="molecule type" value="Genomic_DNA"/>
</dbReference>
<gene>
    <name evidence="2" type="ORF">BCR41DRAFT_419789</name>
</gene>
<dbReference type="GeneID" id="33571656"/>
<evidence type="ECO:0000256" key="1">
    <source>
        <dbReference type="SAM" id="MobiDB-lite"/>
    </source>
</evidence>
<feature type="compositionally biased region" description="Basic and acidic residues" evidence="1">
    <location>
        <begin position="399"/>
        <end position="412"/>
    </location>
</feature>
<dbReference type="Proteomes" id="UP000193648">
    <property type="component" value="Unassembled WGS sequence"/>
</dbReference>
<evidence type="ECO:0000313" key="2">
    <source>
        <dbReference type="EMBL" id="ORZ26247.1"/>
    </source>
</evidence>
<feature type="region of interest" description="Disordered" evidence="1">
    <location>
        <begin position="114"/>
        <end position="134"/>
    </location>
</feature>
<name>A0A1Y2GVD9_9FUNG</name>
<comment type="caution">
    <text evidence="2">The sequence shown here is derived from an EMBL/GenBank/DDBJ whole genome shotgun (WGS) entry which is preliminary data.</text>
</comment>
<proteinExistence type="predicted"/>
<sequence length="457" mass="51812">MQRPPRCPFDIKRCTFPSDAPESARKTHNSTYHSPQPVVFKSEYTIETFVVHRDPSCGYAYPCPHPKCNHASLLASAPKKHHKTCRYFREQYPIGAVLHASPISSEEVNTRTNAISSEGANTRTNAISSEEANTRTNAISSEEANIHPTSAALSSVPVLTSACGHVSDGDGVSDEDGVSDGDGVFDKPAPKAIRNRIFPSPSPHSSRHYSPGIIEHRRLRALDEANTDLKEICSDFFESAQKLIVGFSDKIHTRLIQTVESGINEFTNKLEDKMASNTSAVVQLHDEFRKYANNEVKINESVNRRMTVLEDMMKEMNERLIIMSTVKTSTPIHRGSLAGDSSSTNDSDGPRQQLKRRMRDMKPYKFREELSSLNQPPLPSTINSAKLVYDEEQLRLIEEEKRREEEERMREGEEVEEEEVEDHLYKQLKIEQPSSKRLRTQYEPETPEVSFEKDYQE</sequence>
<evidence type="ECO:0000313" key="3">
    <source>
        <dbReference type="Proteomes" id="UP000193648"/>
    </source>
</evidence>